<gene>
    <name evidence="2" type="ORF">SteCoe_37940</name>
</gene>
<keyword evidence="3" id="KW-1185">Reference proteome</keyword>
<evidence type="ECO:0000256" key="1">
    <source>
        <dbReference type="SAM" id="SignalP"/>
    </source>
</evidence>
<protein>
    <submittedName>
        <fullName evidence="2">Uncharacterized protein</fullName>
    </submittedName>
</protein>
<accession>A0A1R2AM32</accession>
<sequence length="428" mass="46321">MFLPLLILSVCGELFVSFDKMLDPAPIGWPKTWVSNNVELSTNHEGESAFLTLYFSTSIDIPDSYATITIEGYSDSSYSVDISETLKGVMITATFDIDTLPAAGSYGPISLVISLVDGGSIIAASQSFATFSVTDPVPDSEILTVAWNADATKVVSEDTSLDFSFTITSDVERYDYFVIGLSDAFGFDDKKAEFTWADGSEYFNETSFEYDSDSNCVTVYGIVDPVYDSTLVTFTLSGFSNPRAKAAASSWSLTFYRFGTSTTVEIFAGTLSGNSLTAGAITFNSWTPTNDYIAKAEIVSGLLIFMDLEFTLAHDLVSGDYIEITFSSYVDLHYTSYTTDTEQAISEDSTGVLISGNAELDCEYDGDNDFLVTCIANDNFSGKVSITTLIYFGDGAPSITTIKSKNSDDNEIDTVGKSGEITYAVAWA</sequence>
<evidence type="ECO:0000313" key="2">
    <source>
        <dbReference type="EMBL" id="OMJ65593.1"/>
    </source>
</evidence>
<evidence type="ECO:0000313" key="3">
    <source>
        <dbReference type="Proteomes" id="UP000187209"/>
    </source>
</evidence>
<dbReference type="Proteomes" id="UP000187209">
    <property type="component" value="Unassembled WGS sequence"/>
</dbReference>
<dbReference type="OrthoDB" id="426882at2759"/>
<proteinExistence type="predicted"/>
<name>A0A1R2AM32_9CILI</name>
<organism evidence="2 3">
    <name type="scientific">Stentor coeruleus</name>
    <dbReference type="NCBI Taxonomy" id="5963"/>
    <lineage>
        <taxon>Eukaryota</taxon>
        <taxon>Sar</taxon>
        <taxon>Alveolata</taxon>
        <taxon>Ciliophora</taxon>
        <taxon>Postciliodesmatophora</taxon>
        <taxon>Heterotrichea</taxon>
        <taxon>Heterotrichida</taxon>
        <taxon>Stentoridae</taxon>
        <taxon>Stentor</taxon>
    </lineage>
</organism>
<feature type="signal peptide" evidence="1">
    <location>
        <begin position="1"/>
        <end position="18"/>
    </location>
</feature>
<comment type="caution">
    <text evidence="2">The sequence shown here is derived from an EMBL/GenBank/DDBJ whole genome shotgun (WGS) entry which is preliminary data.</text>
</comment>
<reference evidence="2 3" key="1">
    <citation type="submission" date="2016-11" db="EMBL/GenBank/DDBJ databases">
        <title>The macronuclear genome of Stentor coeruleus: a giant cell with tiny introns.</title>
        <authorList>
            <person name="Slabodnick M."/>
            <person name="Ruby J.G."/>
            <person name="Reiff S.B."/>
            <person name="Swart E.C."/>
            <person name="Gosai S."/>
            <person name="Prabakaran S."/>
            <person name="Witkowska E."/>
            <person name="Larue G.E."/>
            <person name="Fisher S."/>
            <person name="Freeman R.M."/>
            <person name="Gunawardena J."/>
            <person name="Chu W."/>
            <person name="Stover N.A."/>
            <person name="Gregory B.D."/>
            <person name="Nowacki M."/>
            <person name="Derisi J."/>
            <person name="Roy S.W."/>
            <person name="Marshall W.F."/>
            <person name="Sood P."/>
        </authorList>
    </citation>
    <scope>NUCLEOTIDE SEQUENCE [LARGE SCALE GENOMIC DNA]</scope>
    <source>
        <strain evidence="2">WM001</strain>
    </source>
</reference>
<keyword evidence="1" id="KW-0732">Signal</keyword>
<feature type="chain" id="PRO_5013272136" evidence="1">
    <location>
        <begin position="19"/>
        <end position="428"/>
    </location>
</feature>
<dbReference type="EMBL" id="MPUH01002042">
    <property type="protein sequence ID" value="OMJ65593.1"/>
    <property type="molecule type" value="Genomic_DNA"/>
</dbReference>
<dbReference type="AlphaFoldDB" id="A0A1R2AM32"/>